<dbReference type="InterPro" id="IPR019613">
    <property type="entry name" value="DUF4198"/>
</dbReference>
<accession>A0ABM8AX63</accession>
<name>A0ABM8AX63_9BACT</name>
<evidence type="ECO:0000313" key="2">
    <source>
        <dbReference type="Proteomes" id="UP001317742"/>
    </source>
</evidence>
<dbReference type="RefSeq" id="WP_281761800.1">
    <property type="nucleotide sequence ID" value="NZ_AP026709.1"/>
</dbReference>
<evidence type="ECO:0000313" key="1">
    <source>
        <dbReference type="EMBL" id="BDQ35870.1"/>
    </source>
</evidence>
<dbReference type="Pfam" id="PF10670">
    <property type="entry name" value="DUF4198"/>
    <property type="match status" value="1"/>
</dbReference>
<sequence>MSAVSKPTFYTQYIDKKGRQRLALKFHDQVKDIDKVLMAVKFQVFAKSYMTLGKWTQPAALGHGLEIIPLTDLSDVRVGDLIKFEFFSTASQLLVLPRA</sequence>
<reference evidence="1 2" key="1">
    <citation type="submission" date="2022-08" db="EMBL/GenBank/DDBJ databases">
        <title>Genome Sequence of the sulphate-reducing bacterium, Pseudodesulfovibrio sp. SYK.</title>
        <authorList>
            <person name="Kondo R."/>
            <person name="Kataoka T."/>
        </authorList>
    </citation>
    <scope>NUCLEOTIDE SEQUENCE [LARGE SCALE GENOMIC DNA]</scope>
    <source>
        <strain evidence="1 2">SYK</strain>
    </source>
</reference>
<dbReference type="EMBL" id="AP026709">
    <property type="protein sequence ID" value="BDQ35870.1"/>
    <property type="molecule type" value="Genomic_DNA"/>
</dbReference>
<gene>
    <name evidence="1" type="ORF">SYK_02300</name>
</gene>
<proteinExistence type="predicted"/>
<keyword evidence="2" id="KW-1185">Reference proteome</keyword>
<organism evidence="1 2">
    <name type="scientific">Pseudodesulfovibrio nedwellii</name>
    <dbReference type="NCBI Taxonomy" id="2973072"/>
    <lineage>
        <taxon>Bacteria</taxon>
        <taxon>Pseudomonadati</taxon>
        <taxon>Thermodesulfobacteriota</taxon>
        <taxon>Desulfovibrionia</taxon>
        <taxon>Desulfovibrionales</taxon>
        <taxon>Desulfovibrionaceae</taxon>
    </lineage>
</organism>
<protein>
    <submittedName>
        <fullName evidence="1">Uncharacterized protein</fullName>
    </submittedName>
</protein>
<dbReference type="Proteomes" id="UP001317742">
    <property type="component" value="Chromosome"/>
</dbReference>